<gene>
    <name evidence="2" type="ORF">A3F84_18815</name>
</gene>
<dbReference type="SUPFAM" id="SSF51726">
    <property type="entry name" value="UROD/MetE-like"/>
    <property type="match status" value="1"/>
</dbReference>
<protein>
    <recommendedName>
        <fullName evidence="1">Uroporphyrinogen decarboxylase (URO-D) domain-containing protein</fullName>
    </recommendedName>
</protein>
<proteinExistence type="predicted"/>
<dbReference type="Gene3D" id="3.20.20.210">
    <property type="match status" value="1"/>
</dbReference>
<dbReference type="Pfam" id="PF01208">
    <property type="entry name" value="URO-D"/>
    <property type="match status" value="1"/>
</dbReference>
<evidence type="ECO:0000313" key="2">
    <source>
        <dbReference type="EMBL" id="OGG55500.1"/>
    </source>
</evidence>
<feature type="domain" description="Uroporphyrinogen decarboxylase (URO-D)" evidence="1">
    <location>
        <begin position="184"/>
        <end position="368"/>
    </location>
</feature>
<dbReference type="InterPro" id="IPR038071">
    <property type="entry name" value="UROD/MetE-like_sf"/>
</dbReference>
<reference evidence="2 3" key="1">
    <citation type="journal article" date="2016" name="Nat. Commun.">
        <title>Thousands of microbial genomes shed light on interconnected biogeochemical processes in an aquifer system.</title>
        <authorList>
            <person name="Anantharaman K."/>
            <person name="Brown C.T."/>
            <person name="Hug L.A."/>
            <person name="Sharon I."/>
            <person name="Castelle C.J."/>
            <person name="Probst A.J."/>
            <person name="Thomas B.C."/>
            <person name="Singh A."/>
            <person name="Wilkins M.J."/>
            <person name="Karaoz U."/>
            <person name="Brodie E.L."/>
            <person name="Williams K.H."/>
            <person name="Hubbard S.S."/>
            <person name="Banfield J.F."/>
        </authorList>
    </citation>
    <scope>NUCLEOTIDE SEQUENCE [LARGE SCALE GENOMIC DNA]</scope>
    <source>
        <strain evidence="3">RIFCSPLOWO2_12_FULL_64_10</strain>
    </source>
</reference>
<evidence type="ECO:0000313" key="3">
    <source>
        <dbReference type="Proteomes" id="UP000178606"/>
    </source>
</evidence>
<dbReference type="GO" id="GO:0006779">
    <property type="term" value="P:porphyrin-containing compound biosynthetic process"/>
    <property type="evidence" value="ECO:0007669"/>
    <property type="project" value="InterPro"/>
</dbReference>
<sequence length="388" mass="44146">MTGRSILDSHRALEIHRAMEARREEYLDYMTFKANERPLFTEIFGPLVGLKEEWKAQGATPEELDLSAFRYRRALTYSIRVNTGWMGGARPEIVGETYDYIIGTDRYGRRVKLIKGSATIPLPLDYPVKTMDDWLRVKRHYLFSEERFAPGWKEDALRARAEGYVISVGIPGGFDEPRQLLGEERLCEGYYAQPEMVHDMLETIGETAVQVLARVCAEVPVDQLSVHEDMAGKSGPLAGPRQVAEFIRPYYRRVWDLLHAHGARLFAQDSDGDMNPVIPAFLDAGVNLMYPMEPAAGVDIVKVRERYGQGLAFMGGIDKHVLRRSREEIVAEMEYKIPPMVRTGGCVLGLDHRIPNGTPLENYRFYIQKAWEIMERETHRAQGTAHGV</sequence>
<dbReference type="InterPro" id="IPR000257">
    <property type="entry name" value="Uroporphyrinogen_deCOase"/>
</dbReference>
<comment type="caution">
    <text evidence="2">The sequence shown here is derived from an EMBL/GenBank/DDBJ whole genome shotgun (WGS) entry which is preliminary data.</text>
</comment>
<dbReference type="InterPro" id="IPR052024">
    <property type="entry name" value="Methanogen_methyltrans"/>
</dbReference>
<name>A0A1F6D2F4_HANXR</name>
<dbReference type="GO" id="GO:0004853">
    <property type="term" value="F:uroporphyrinogen decarboxylase activity"/>
    <property type="evidence" value="ECO:0007669"/>
    <property type="project" value="InterPro"/>
</dbReference>
<dbReference type="PANTHER" id="PTHR47099">
    <property type="entry name" value="METHYLCOBAMIDE:COM METHYLTRANSFERASE MTBA"/>
    <property type="match status" value="1"/>
</dbReference>
<dbReference type="EMBL" id="MFKF01000075">
    <property type="protein sequence ID" value="OGG55500.1"/>
    <property type="molecule type" value="Genomic_DNA"/>
</dbReference>
<dbReference type="PANTHER" id="PTHR47099:SF1">
    <property type="entry name" value="METHYLCOBAMIDE:COM METHYLTRANSFERASE MTBA"/>
    <property type="match status" value="1"/>
</dbReference>
<dbReference type="Proteomes" id="UP000178606">
    <property type="component" value="Unassembled WGS sequence"/>
</dbReference>
<accession>A0A1F6D2F4</accession>
<evidence type="ECO:0000259" key="1">
    <source>
        <dbReference type="Pfam" id="PF01208"/>
    </source>
</evidence>
<organism evidence="2 3">
    <name type="scientific">Handelsmanbacteria sp. (strain RIFCSPLOWO2_12_FULL_64_10)</name>
    <dbReference type="NCBI Taxonomy" id="1817868"/>
    <lineage>
        <taxon>Bacteria</taxon>
        <taxon>Candidatus Handelsmaniibacteriota</taxon>
    </lineage>
</organism>
<dbReference type="AlphaFoldDB" id="A0A1F6D2F4"/>